<accession>A0A174PP94</accession>
<protein>
    <submittedName>
        <fullName evidence="1">Uncharacterized protein</fullName>
    </submittedName>
</protein>
<sequence length="79" mass="9183">MSLGMQLGLSHSQNPFNIMKQGGVVHNSNSNQRVIMLQQQNNLNKGSNYLEYMGRKIPYPYIHYNNLVVDIYNLGLKWR</sequence>
<evidence type="ECO:0000313" key="2">
    <source>
        <dbReference type="Proteomes" id="UP000095657"/>
    </source>
</evidence>
<gene>
    <name evidence="1" type="ORF">ERS852494_02621</name>
</gene>
<evidence type="ECO:0000313" key="1">
    <source>
        <dbReference type="EMBL" id="CUP60630.1"/>
    </source>
</evidence>
<proteinExistence type="predicted"/>
<dbReference type="Proteomes" id="UP000095657">
    <property type="component" value="Unassembled WGS sequence"/>
</dbReference>
<name>A0A174PP94_9BACE</name>
<dbReference type="AlphaFoldDB" id="A0A174PP94"/>
<reference evidence="1 2" key="1">
    <citation type="submission" date="2015-09" db="EMBL/GenBank/DDBJ databases">
        <authorList>
            <consortium name="Pathogen Informatics"/>
        </authorList>
    </citation>
    <scope>NUCLEOTIDE SEQUENCE [LARGE SCALE GENOMIC DNA]</scope>
    <source>
        <strain evidence="1 2">2789STDY5834880</strain>
    </source>
</reference>
<dbReference type="EMBL" id="CZAI01000006">
    <property type="protein sequence ID" value="CUP60630.1"/>
    <property type="molecule type" value="Genomic_DNA"/>
</dbReference>
<dbReference type="STRING" id="47678.ERS852494_02621"/>
<organism evidence="1 2">
    <name type="scientific">Bacteroides caccae</name>
    <dbReference type="NCBI Taxonomy" id="47678"/>
    <lineage>
        <taxon>Bacteria</taxon>
        <taxon>Pseudomonadati</taxon>
        <taxon>Bacteroidota</taxon>
        <taxon>Bacteroidia</taxon>
        <taxon>Bacteroidales</taxon>
        <taxon>Bacteroidaceae</taxon>
        <taxon>Bacteroides</taxon>
    </lineage>
</organism>